<dbReference type="PATRIC" id="fig|316.97.peg.1824"/>
<dbReference type="GO" id="GO:0005839">
    <property type="term" value="C:proteasome core complex"/>
    <property type="evidence" value="ECO:0007669"/>
    <property type="project" value="InterPro"/>
</dbReference>
<dbReference type="AlphaFoldDB" id="A0A023WSH6"/>
<dbReference type="OrthoDB" id="9786336at2"/>
<dbReference type="CDD" id="cd03765">
    <property type="entry name" value="proteasome_beta_bacterial"/>
    <property type="match status" value="1"/>
</dbReference>
<dbReference type="Proteomes" id="UP000025238">
    <property type="component" value="Chromosome"/>
</dbReference>
<dbReference type="GO" id="GO:0051603">
    <property type="term" value="P:proteolysis involved in protein catabolic process"/>
    <property type="evidence" value="ECO:0007669"/>
    <property type="project" value="InterPro"/>
</dbReference>
<protein>
    <submittedName>
        <fullName evidence="1">Peptidase</fullName>
    </submittedName>
</protein>
<dbReference type="PIRSF" id="PIRSF009120">
    <property type="entry name" value="UCP009120_prtse"/>
    <property type="match status" value="1"/>
</dbReference>
<gene>
    <name evidence="1" type="ORF">UIB01_09105</name>
</gene>
<organism evidence="1 2">
    <name type="scientific">Stutzerimonas stutzeri</name>
    <name type="common">Pseudomonas stutzeri</name>
    <dbReference type="NCBI Taxonomy" id="316"/>
    <lineage>
        <taxon>Bacteria</taxon>
        <taxon>Pseudomonadati</taxon>
        <taxon>Pseudomonadota</taxon>
        <taxon>Gammaproteobacteria</taxon>
        <taxon>Pseudomonadales</taxon>
        <taxon>Pseudomonadaceae</taxon>
        <taxon>Stutzerimonas</taxon>
    </lineage>
</organism>
<accession>A0A023WSH6</accession>
<dbReference type="EMBL" id="CP007509">
    <property type="protein sequence ID" value="AHY42635.1"/>
    <property type="molecule type" value="Genomic_DNA"/>
</dbReference>
<dbReference type="InterPro" id="IPR001353">
    <property type="entry name" value="Proteasome_sua/b"/>
</dbReference>
<dbReference type="KEGG" id="pstu:UIB01_09105"/>
<proteinExistence type="predicted"/>
<evidence type="ECO:0000313" key="1">
    <source>
        <dbReference type="EMBL" id="AHY42635.1"/>
    </source>
</evidence>
<name>A0A023WSH6_STUST</name>
<dbReference type="InterPro" id="IPR016545">
    <property type="entry name" value="UCP009120_prtse"/>
</dbReference>
<dbReference type="Gene3D" id="3.60.20.10">
    <property type="entry name" value="Glutamine Phosphoribosylpyrophosphate, subunit 1, domain 1"/>
    <property type="match status" value="1"/>
</dbReference>
<dbReference type="Pfam" id="PF00227">
    <property type="entry name" value="Proteasome"/>
    <property type="match status" value="1"/>
</dbReference>
<evidence type="ECO:0000313" key="2">
    <source>
        <dbReference type="Proteomes" id="UP000025238"/>
    </source>
</evidence>
<reference evidence="1 2" key="1">
    <citation type="submission" date="2014-03" db="EMBL/GenBank/DDBJ databases">
        <title>Complete genome sequence of Pseudomonas stutzeri 19SMN4.</title>
        <authorList>
            <person name="Brunet-Galmes I."/>
            <person name="Nogales B."/>
            <person name="Busquets A."/>
            <person name="Pena A."/>
            <person name="Gomila M."/>
            <person name="Garcia-Valdes E."/>
            <person name="Lalucat J."/>
            <person name="Bennasar A."/>
            <person name="Bosch R."/>
        </authorList>
    </citation>
    <scope>NUCLEOTIDE SEQUENCE [LARGE SCALE GENOMIC DNA]</scope>
    <source>
        <strain evidence="1 2">19SMN4</strain>
    </source>
</reference>
<dbReference type="InterPro" id="IPR029055">
    <property type="entry name" value="Ntn_hydrolases_N"/>
</dbReference>
<sequence length="244" mass="26696">MTYCVAMNLADGLVFVSDSRTNAGVDHIATFRKLYRFGIPGERLIVLQTAGNLATSQAVVSLLRHRLAADGVNLNNVPSMFAAARLVGDTLREVVEHDASPSMNSGIDMSSSFLVGGQIKGDVPELYNLYPQGNFISATVDTPYFQIGESKYGKPILDRALKHATGLEQALRCALISFDSTIRSNLSVGMPLDVLVYRKDSLELPAGYRVAEGDAYYEGIREQWCSNLRRMLVELPSAPALYLE</sequence>
<dbReference type="SUPFAM" id="SSF56235">
    <property type="entry name" value="N-terminal nucleophile aminohydrolases (Ntn hydrolases)"/>
    <property type="match status" value="1"/>
</dbReference>